<feature type="signal peptide" evidence="3">
    <location>
        <begin position="1"/>
        <end position="31"/>
    </location>
</feature>
<protein>
    <recommendedName>
        <fullName evidence="6">Transmembrane protein</fullName>
    </recommendedName>
</protein>
<keyword evidence="2" id="KW-1133">Transmembrane helix</keyword>
<evidence type="ECO:0000256" key="2">
    <source>
        <dbReference type="SAM" id="Phobius"/>
    </source>
</evidence>
<organism evidence="4 5">
    <name type="scientific">Seminavis robusta</name>
    <dbReference type="NCBI Taxonomy" id="568900"/>
    <lineage>
        <taxon>Eukaryota</taxon>
        <taxon>Sar</taxon>
        <taxon>Stramenopiles</taxon>
        <taxon>Ochrophyta</taxon>
        <taxon>Bacillariophyta</taxon>
        <taxon>Bacillariophyceae</taxon>
        <taxon>Bacillariophycidae</taxon>
        <taxon>Naviculales</taxon>
        <taxon>Naviculaceae</taxon>
        <taxon>Seminavis</taxon>
    </lineage>
</organism>
<feature type="chain" id="PRO_5040150292" description="Transmembrane protein" evidence="3">
    <location>
        <begin position="32"/>
        <end position="182"/>
    </location>
</feature>
<keyword evidence="5" id="KW-1185">Reference proteome</keyword>
<keyword evidence="2" id="KW-0812">Transmembrane</keyword>
<dbReference type="AlphaFoldDB" id="A0A9N8DHU1"/>
<evidence type="ECO:0000313" key="5">
    <source>
        <dbReference type="Proteomes" id="UP001153069"/>
    </source>
</evidence>
<dbReference type="Proteomes" id="UP001153069">
    <property type="component" value="Unassembled WGS sequence"/>
</dbReference>
<evidence type="ECO:0000256" key="3">
    <source>
        <dbReference type="SAM" id="SignalP"/>
    </source>
</evidence>
<dbReference type="EMBL" id="CAICTM010000094">
    <property type="protein sequence ID" value="CAB9500911.1"/>
    <property type="molecule type" value="Genomic_DNA"/>
</dbReference>
<keyword evidence="2" id="KW-0472">Membrane</keyword>
<accession>A0A9N8DHU1</accession>
<evidence type="ECO:0000256" key="1">
    <source>
        <dbReference type="SAM" id="MobiDB-lite"/>
    </source>
</evidence>
<proteinExistence type="predicted"/>
<gene>
    <name evidence="4" type="ORF">SEMRO_95_G049220.1</name>
</gene>
<evidence type="ECO:0008006" key="6">
    <source>
        <dbReference type="Google" id="ProtNLM"/>
    </source>
</evidence>
<feature type="transmembrane region" description="Helical" evidence="2">
    <location>
        <begin position="139"/>
        <end position="160"/>
    </location>
</feature>
<reference evidence="4" key="1">
    <citation type="submission" date="2020-06" db="EMBL/GenBank/DDBJ databases">
        <authorList>
            <consortium name="Plant Systems Biology data submission"/>
        </authorList>
    </citation>
    <scope>NUCLEOTIDE SEQUENCE</scope>
    <source>
        <strain evidence="4">D6</strain>
    </source>
</reference>
<feature type="region of interest" description="Disordered" evidence="1">
    <location>
        <begin position="72"/>
        <end position="131"/>
    </location>
</feature>
<sequence>MKRSTSTIKAASSYGILAWLLLPILLGTGSTSPSVLPVPVSAFCTPRLATRVATHSSASSSSSFLSLAKSNGELESSSDSSSESEEQVAERQRQLDAMMRNQEASSMQSSLLGLGTGTTSTSTGSTDDDDGDEYKAVPLFTGSVIFLFSLFFTFYGFYVFATGNDPIFLNVRPTEPPPASWY</sequence>
<evidence type="ECO:0000313" key="4">
    <source>
        <dbReference type="EMBL" id="CAB9500911.1"/>
    </source>
</evidence>
<feature type="compositionally biased region" description="Low complexity" evidence="1">
    <location>
        <begin position="109"/>
        <end position="125"/>
    </location>
</feature>
<keyword evidence="3" id="KW-0732">Signal</keyword>
<comment type="caution">
    <text evidence="4">The sequence shown here is derived from an EMBL/GenBank/DDBJ whole genome shotgun (WGS) entry which is preliminary data.</text>
</comment>
<feature type="compositionally biased region" description="Low complexity" evidence="1">
    <location>
        <begin position="72"/>
        <end position="81"/>
    </location>
</feature>
<name>A0A9N8DHU1_9STRA</name>